<evidence type="ECO:0000313" key="5">
    <source>
        <dbReference type="Proteomes" id="UP000663929"/>
    </source>
</evidence>
<dbReference type="EMBL" id="CP071793">
    <property type="protein sequence ID" value="QTD50091.1"/>
    <property type="molecule type" value="Genomic_DNA"/>
</dbReference>
<evidence type="ECO:0000256" key="1">
    <source>
        <dbReference type="ARBA" id="ARBA00022676"/>
    </source>
</evidence>
<proteinExistence type="predicted"/>
<dbReference type="SUPFAM" id="SSF53756">
    <property type="entry name" value="UDP-Glycosyltransferase/glycogen phosphorylase"/>
    <property type="match status" value="1"/>
</dbReference>
<protein>
    <submittedName>
        <fullName evidence="4">Glycosyltransferase family 4 protein</fullName>
    </submittedName>
</protein>
<accession>A0A8A4TMH5</accession>
<gene>
    <name evidence="4" type="ORF">J3U87_31285</name>
</gene>
<name>A0A8A4TMH5_SULCO</name>
<keyword evidence="5" id="KW-1185">Reference proteome</keyword>
<dbReference type="AlphaFoldDB" id="A0A8A4TMH5"/>
<keyword evidence="2" id="KW-0808">Transferase</keyword>
<evidence type="ECO:0000256" key="2">
    <source>
        <dbReference type="ARBA" id="ARBA00022679"/>
    </source>
</evidence>
<dbReference type="PANTHER" id="PTHR12526">
    <property type="entry name" value="GLYCOSYLTRANSFERASE"/>
    <property type="match status" value="1"/>
</dbReference>
<dbReference type="KEGG" id="scor:J3U87_31285"/>
<sequence length="423" mass="48377">MNQPHRLRICMLSAAHPATDKRIFDKEARSLSEAGYAVTHLCRGEAEGVEERDGIAIHTYRRQKGKWRRLWFLPRLRKLARGLDADVYHCNEPDSWLVGLSLTLFSSKRVVFDCHEHYAGQVKRWLPRGARTLGAFLYRLYQGLLAQFTDAVILAKFSLARDFAFSARRCHLVLNTTSLRYLPAVRHAGAPEPARFRDSPFVFVHLGVMRRERGSRVLLEAMRHLADLCETETAAVDDGEGGQRAMAPFRVRLIGRIADEPLEAFLAEAQRKGVADLLEVHEWLPFEQAFQWVRTAHCGLILFQSHLGRRKLENNILGMPHKMFDYMLAGLPFIAPRFSPDVRRVARDSEAGLLLDTNDARAVARGMKRLMDDAELCARMGFAGQEAVFARYHWEHDAKVLLRLYREFEERARRRGGGADPPH</sequence>
<evidence type="ECO:0000259" key="3">
    <source>
        <dbReference type="Pfam" id="PF13439"/>
    </source>
</evidence>
<dbReference type="Pfam" id="PF13692">
    <property type="entry name" value="Glyco_trans_1_4"/>
    <property type="match status" value="1"/>
</dbReference>
<dbReference type="Gene3D" id="3.40.50.2000">
    <property type="entry name" value="Glycogen Phosphorylase B"/>
    <property type="match status" value="2"/>
</dbReference>
<dbReference type="CDD" id="cd03801">
    <property type="entry name" value="GT4_PimA-like"/>
    <property type="match status" value="1"/>
</dbReference>
<dbReference type="GO" id="GO:0016757">
    <property type="term" value="F:glycosyltransferase activity"/>
    <property type="evidence" value="ECO:0007669"/>
    <property type="project" value="UniProtKB-KW"/>
</dbReference>
<dbReference type="PANTHER" id="PTHR12526:SF629">
    <property type="entry name" value="TEICHURONIC ACID BIOSYNTHESIS GLYCOSYLTRANSFERASE TUAH-RELATED"/>
    <property type="match status" value="1"/>
</dbReference>
<dbReference type="InterPro" id="IPR028098">
    <property type="entry name" value="Glyco_trans_4-like_N"/>
</dbReference>
<keyword evidence="1" id="KW-0328">Glycosyltransferase</keyword>
<dbReference type="Pfam" id="PF13439">
    <property type="entry name" value="Glyco_transf_4"/>
    <property type="match status" value="1"/>
</dbReference>
<evidence type="ECO:0000313" key="4">
    <source>
        <dbReference type="EMBL" id="QTD50091.1"/>
    </source>
</evidence>
<dbReference type="RefSeq" id="WP_237379721.1">
    <property type="nucleotide sequence ID" value="NZ_CP071793.1"/>
</dbReference>
<reference evidence="4" key="1">
    <citation type="submission" date="2021-03" db="EMBL/GenBank/DDBJ databases">
        <title>Acanthopleuribacteraceae sp. M133.</title>
        <authorList>
            <person name="Wang G."/>
        </authorList>
    </citation>
    <scope>NUCLEOTIDE SEQUENCE</scope>
    <source>
        <strain evidence="4">M133</strain>
    </source>
</reference>
<dbReference type="Proteomes" id="UP000663929">
    <property type="component" value="Chromosome"/>
</dbReference>
<feature type="domain" description="Glycosyltransferase subfamily 4-like N-terminal" evidence="3">
    <location>
        <begin position="28"/>
        <end position="153"/>
    </location>
</feature>
<organism evidence="4 5">
    <name type="scientific">Sulfidibacter corallicola</name>
    <dbReference type="NCBI Taxonomy" id="2818388"/>
    <lineage>
        <taxon>Bacteria</taxon>
        <taxon>Pseudomonadati</taxon>
        <taxon>Acidobacteriota</taxon>
        <taxon>Holophagae</taxon>
        <taxon>Acanthopleuribacterales</taxon>
        <taxon>Acanthopleuribacteraceae</taxon>
        <taxon>Sulfidibacter</taxon>
    </lineage>
</organism>